<dbReference type="PANTHER" id="PTHR12147">
    <property type="entry name" value="METALLOPEPTIDASE M28 FAMILY MEMBER"/>
    <property type="match status" value="1"/>
</dbReference>
<feature type="domain" description="Peptidase M28" evidence="1">
    <location>
        <begin position="204"/>
        <end position="388"/>
    </location>
</feature>
<dbReference type="EMBL" id="JASNVW010000001">
    <property type="protein sequence ID" value="MDK6028186.1"/>
    <property type="molecule type" value="Genomic_DNA"/>
</dbReference>
<organism evidence="2 3">
    <name type="scientific">Ignisphaera cupida</name>
    <dbReference type="NCBI Taxonomy" id="3050454"/>
    <lineage>
        <taxon>Archaea</taxon>
        <taxon>Thermoproteota</taxon>
        <taxon>Thermoprotei</taxon>
        <taxon>Desulfurococcales</taxon>
        <taxon>Desulfurococcaceae</taxon>
        <taxon>Ignisphaera</taxon>
    </lineage>
</organism>
<reference evidence="2 3" key="1">
    <citation type="submission" date="2023-05" db="EMBL/GenBank/DDBJ databases">
        <title>A new hyperthermophilic archaea 'Ignisphaera cupida' sp. nov. and description of the family 'Ignisphaeraceae' fam. nov.</title>
        <authorList>
            <person name="Podosokorskaya O.A."/>
            <person name="Elcheninov A.G."/>
            <person name="Klukina A."/>
            <person name="Merkel A.Y."/>
        </authorList>
    </citation>
    <scope>NUCLEOTIDE SEQUENCE [LARGE SCALE GENOMIC DNA]</scope>
    <source>
        <strain evidence="2 3">4213-co</strain>
    </source>
</reference>
<comment type="caution">
    <text evidence="2">The sequence shown here is derived from an EMBL/GenBank/DDBJ whole genome shotgun (WGS) entry which is preliminary data.</text>
</comment>
<gene>
    <name evidence="2" type="ORF">QPL79_02250</name>
</gene>
<dbReference type="Proteomes" id="UP001529235">
    <property type="component" value="Unassembled WGS sequence"/>
</dbReference>
<dbReference type="PANTHER" id="PTHR12147:SF26">
    <property type="entry name" value="PEPTIDASE M28 DOMAIN-CONTAINING PROTEIN"/>
    <property type="match status" value="1"/>
</dbReference>
<evidence type="ECO:0000313" key="3">
    <source>
        <dbReference type="Proteomes" id="UP001529235"/>
    </source>
</evidence>
<dbReference type="Gene3D" id="3.40.630.10">
    <property type="entry name" value="Zn peptidases"/>
    <property type="match status" value="1"/>
</dbReference>
<evidence type="ECO:0000259" key="1">
    <source>
        <dbReference type="Pfam" id="PF04389"/>
    </source>
</evidence>
<dbReference type="SUPFAM" id="SSF53187">
    <property type="entry name" value="Zn-dependent exopeptidases"/>
    <property type="match status" value="1"/>
</dbReference>
<dbReference type="RefSeq" id="WP_285273158.1">
    <property type="nucleotide sequence ID" value="NZ_JASNVW010000001.1"/>
</dbReference>
<protein>
    <submittedName>
        <fullName evidence="2">M28 family peptidase</fullName>
    </submittedName>
</protein>
<dbReference type="InterPro" id="IPR045175">
    <property type="entry name" value="M28_fam"/>
</dbReference>
<name>A0ABD4Z4E3_9CREN</name>
<proteinExistence type="predicted"/>
<dbReference type="AlphaFoldDB" id="A0ABD4Z4E3"/>
<evidence type="ECO:0000313" key="2">
    <source>
        <dbReference type="EMBL" id="MDK6028186.1"/>
    </source>
</evidence>
<dbReference type="InterPro" id="IPR007484">
    <property type="entry name" value="Peptidase_M28"/>
</dbReference>
<accession>A0ABD4Z4E3</accession>
<sequence length="513" mass="57793">MRNIVEEAFRIANIVSSFGEVVGGSRKELALLNIIRGFLDGYGDDVYLDPVPVTSWEESYCFIDIRGETYRCAVQPPAQIDVCEEILQNNITIFSAAEIITKNLSYSSIYDKIVIVETPRDPDDIATIARILSLYSPRLIIFSDVHNTIRRIVVLENLVALYEEALPIKTPVIVVPFSVARKIVEFGNAEICAKSSTVQSYGYNLIANIHGNGDRRIYVTAHHDHWLSGASDNVLGVAIAIALFRHLSRFKLLKKGLSLVLFTAEEGFPQKLNSFYWLVGSKHFVSKYFHKLFDEVETVINIDVVYSSNIVVSTSNPILESVLMKNGFKLKGDDIVFDSFSFSMVGIPSLTINSFQDALRDGVYHSELDVVESVNSEAVSRYMEVLMNILNIVDENELSNLNFVENAIASKIVSSAPNLDVIESLYLFLKALEKCGVVNRKMFLKLLSRIALKTYVGMDIGEKLGVREFTKFLMCEDNVYSIPVRIVKTIDECYRDYRFNIDLLRNIICAVCK</sequence>
<keyword evidence="3" id="KW-1185">Reference proteome</keyword>
<dbReference type="Pfam" id="PF04389">
    <property type="entry name" value="Peptidase_M28"/>
    <property type="match status" value="1"/>
</dbReference>